<dbReference type="OrthoDB" id="9796612at2"/>
<sequence>MVEKETIVRRLAFLEEYCRDLDEARQTITFDTFTRDKIVRRYIERTLHMAVEACLDIANHIISYEGYREPLDNKDIFQVLFEQEIIDEKLKESLKKMAQFRNVIVHDYVRIQPEIVYNILQKNLGDIYDFANIVKNKFL</sequence>
<dbReference type="EMBL" id="DF976995">
    <property type="protein sequence ID" value="GAQ24125.1"/>
    <property type="molecule type" value="Genomic_DNA"/>
</dbReference>
<dbReference type="GO" id="GO:0004540">
    <property type="term" value="F:RNA nuclease activity"/>
    <property type="evidence" value="ECO:0007669"/>
    <property type="project" value="InterPro"/>
</dbReference>
<keyword evidence="2" id="KW-0540">Nuclease</keyword>
<protein>
    <submittedName>
        <fullName evidence="5">Uncharacterized conserved protein YutE, UPF0331/DUF86 family</fullName>
    </submittedName>
</protein>
<organism evidence="5">
    <name type="scientific">Tepidanaerobacter syntrophicus</name>
    <dbReference type="NCBI Taxonomy" id="224999"/>
    <lineage>
        <taxon>Bacteria</taxon>
        <taxon>Bacillati</taxon>
        <taxon>Bacillota</taxon>
        <taxon>Clostridia</taxon>
        <taxon>Thermosediminibacterales</taxon>
        <taxon>Tepidanaerobacteraceae</taxon>
        <taxon>Tepidanaerobacter</taxon>
    </lineage>
</organism>
<dbReference type="InterPro" id="IPR037038">
    <property type="entry name" value="HepT-like_sf"/>
</dbReference>
<dbReference type="InterPro" id="IPR052379">
    <property type="entry name" value="Type_VII_TA_RNase"/>
</dbReference>
<dbReference type="InterPro" id="IPR008201">
    <property type="entry name" value="HepT-like"/>
</dbReference>
<dbReference type="NCBIfam" id="NF047751">
    <property type="entry name" value="HepT_toxin"/>
    <property type="match status" value="1"/>
</dbReference>
<name>A0A0U9HBW4_9FIRM</name>
<dbReference type="PANTHER" id="PTHR33397:SF5">
    <property type="entry name" value="RNASE YUTE-RELATED"/>
    <property type="match status" value="1"/>
</dbReference>
<proteinExistence type="inferred from homology"/>
<dbReference type="SUPFAM" id="SSF81593">
    <property type="entry name" value="Nucleotidyltransferase substrate binding subunit/domain"/>
    <property type="match status" value="1"/>
</dbReference>
<dbReference type="Pfam" id="PF01934">
    <property type="entry name" value="HepT-like"/>
    <property type="match status" value="1"/>
</dbReference>
<dbReference type="GO" id="GO:0016787">
    <property type="term" value="F:hydrolase activity"/>
    <property type="evidence" value="ECO:0007669"/>
    <property type="project" value="UniProtKB-KW"/>
</dbReference>
<dbReference type="Gene3D" id="1.20.120.580">
    <property type="entry name" value="bsu32300-like"/>
    <property type="match status" value="1"/>
</dbReference>
<gene>
    <name evidence="5" type="ORF">TSYNT_1110</name>
</gene>
<evidence type="ECO:0000256" key="3">
    <source>
        <dbReference type="ARBA" id="ARBA00022801"/>
    </source>
</evidence>
<dbReference type="RefSeq" id="WP_059031212.1">
    <property type="nucleotide sequence ID" value="NZ_DF976995.1"/>
</dbReference>
<evidence type="ECO:0000313" key="6">
    <source>
        <dbReference type="Proteomes" id="UP000062160"/>
    </source>
</evidence>
<reference evidence="5" key="1">
    <citation type="journal article" date="2016" name="Genome Announc.">
        <title>Draft Genome Sequence of the Syntrophic Lactate-Degrading Bacterium Tepidanaerobacter syntrophicus JLT.</title>
        <authorList>
            <person name="Matsuura N."/>
            <person name="Ohashi A."/>
            <person name="Tourlousse D.M."/>
            <person name="Sekiguchi Y."/>
        </authorList>
    </citation>
    <scope>NUCLEOTIDE SEQUENCE [LARGE SCALE GENOMIC DNA]</scope>
    <source>
        <strain evidence="5">JL</strain>
    </source>
</reference>
<dbReference type="GO" id="GO:0110001">
    <property type="term" value="C:toxin-antitoxin complex"/>
    <property type="evidence" value="ECO:0007669"/>
    <property type="project" value="InterPro"/>
</dbReference>
<keyword evidence="1" id="KW-1277">Toxin-antitoxin system</keyword>
<dbReference type="PANTHER" id="PTHR33397">
    <property type="entry name" value="UPF0331 PROTEIN YUTE"/>
    <property type="match status" value="1"/>
</dbReference>
<evidence type="ECO:0000256" key="2">
    <source>
        <dbReference type="ARBA" id="ARBA00022722"/>
    </source>
</evidence>
<dbReference type="Proteomes" id="UP000062160">
    <property type="component" value="Unassembled WGS sequence"/>
</dbReference>
<evidence type="ECO:0000256" key="1">
    <source>
        <dbReference type="ARBA" id="ARBA00022649"/>
    </source>
</evidence>
<keyword evidence="3" id="KW-0378">Hydrolase</keyword>
<dbReference type="AlphaFoldDB" id="A0A0U9HBW4"/>
<evidence type="ECO:0000256" key="4">
    <source>
        <dbReference type="ARBA" id="ARBA00024207"/>
    </source>
</evidence>
<keyword evidence="6" id="KW-1185">Reference proteome</keyword>
<evidence type="ECO:0000313" key="5">
    <source>
        <dbReference type="EMBL" id="GAQ24125.1"/>
    </source>
</evidence>
<accession>A0A0U9HBW4</accession>
<dbReference type="STRING" id="224999.GCA_001485475_00108"/>
<comment type="similarity">
    <text evidence="4">Belongs to the HepT RNase toxin family.</text>
</comment>